<dbReference type="Proteomes" id="UP000220158">
    <property type="component" value="Unassembled WGS sequence"/>
</dbReference>
<evidence type="ECO:0000313" key="3">
    <source>
        <dbReference type="Proteomes" id="UP000220158"/>
    </source>
</evidence>
<evidence type="ECO:0000313" key="2">
    <source>
        <dbReference type="EMBL" id="CRG84936.1"/>
    </source>
</evidence>
<dbReference type="OMA" id="NYRTWND"/>
<keyword evidence="3" id="KW-1185">Reference proteome</keyword>
<feature type="transmembrane region" description="Helical" evidence="1">
    <location>
        <begin position="165"/>
        <end position="184"/>
    </location>
</feature>
<dbReference type="KEGG" id="prel:PRELSG_0030300"/>
<sequence>MNKKNNIILISNYMMYPRYYYNVAKGFITTDVSTLKIYSKREKKNILYFLIKFFIFTLSIWMLQCSYNWDSCRSWNYKNDSKNILDLGSKRSLAESSDPIKQTKRTLKSWEHDTKEVRLESKNELNETKKNIDVEQGNEIVTKEKSNKVKCNEKILSKCKSNIKLIFSSLAFFLSLLIFILFILSMSFYISLPISFPILLPLSLVIISTILTQERIEIKYKNKF</sequence>
<feature type="transmembrane region" description="Helical" evidence="1">
    <location>
        <begin position="46"/>
        <end position="63"/>
    </location>
</feature>
<keyword evidence="1" id="KW-0812">Transmembrane</keyword>
<dbReference type="GeneID" id="39734233"/>
<dbReference type="EMBL" id="CVMU01000322">
    <property type="protein sequence ID" value="CRG84936.1"/>
    <property type="molecule type" value="Genomic_DNA"/>
</dbReference>
<gene>
    <name evidence="2" type="ORF">PRELSG_0030300</name>
</gene>
<protein>
    <submittedName>
        <fullName evidence="2">Fam-h protein</fullName>
    </submittedName>
</protein>
<accession>A0A1J1GKA8</accession>
<dbReference type="RefSeq" id="XP_028531202.1">
    <property type="nucleotide sequence ID" value="XM_028676112.1"/>
</dbReference>
<organism evidence="2 3">
    <name type="scientific">Plasmodium relictum</name>
    <dbReference type="NCBI Taxonomy" id="85471"/>
    <lineage>
        <taxon>Eukaryota</taxon>
        <taxon>Sar</taxon>
        <taxon>Alveolata</taxon>
        <taxon>Apicomplexa</taxon>
        <taxon>Aconoidasida</taxon>
        <taxon>Haemosporida</taxon>
        <taxon>Plasmodiidae</taxon>
        <taxon>Plasmodium</taxon>
        <taxon>Plasmodium (Haemamoeba)</taxon>
    </lineage>
</organism>
<name>A0A1J1GKA8_PLARL</name>
<dbReference type="AlphaFoldDB" id="A0A1J1GKA8"/>
<proteinExistence type="predicted"/>
<keyword evidence="1" id="KW-1133">Transmembrane helix</keyword>
<feature type="transmembrane region" description="Helical" evidence="1">
    <location>
        <begin position="190"/>
        <end position="211"/>
    </location>
</feature>
<dbReference type="VEuPathDB" id="PlasmoDB:PRELSG_0030300"/>
<evidence type="ECO:0000256" key="1">
    <source>
        <dbReference type="SAM" id="Phobius"/>
    </source>
</evidence>
<keyword evidence="1" id="KW-0472">Membrane</keyword>
<reference evidence="2 3" key="1">
    <citation type="submission" date="2015-04" db="EMBL/GenBank/DDBJ databases">
        <authorList>
            <consortium name="Pathogen Informatics"/>
        </authorList>
    </citation>
    <scope>NUCLEOTIDE SEQUENCE [LARGE SCALE GENOMIC DNA]</scope>
    <source>
        <strain evidence="2 3">SGS1</strain>
    </source>
</reference>